<dbReference type="Proteomes" id="UP000499080">
    <property type="component" value="Unassembled WGS sequence"/>
</dbReference>
<dbReference type="OrthoDB" id="7787442at2759"/>
<sequence length="244" mass="28727">MTSKPDPPTQASMAKALNVSQQVIRRQRSWPLYKPLRKDRWRKFIITDESWIYLSDTNAKSEVQYLIRDQNRRDLTPSTTVPHSKGLMVWMGISANGVFKPRFVQPGAKINSEYYIQKILKPFLKDDYCRLYPNGDAVFHQDSAPSHASRITQKFLTYQQVQFLRSRQWLPNSPDSASCDYFLWGRLKNKLNKRRVSTLRGLQMAIREEAKKIPQEMILRELKSCPKLCRQIYYAEGRHSEKLR</sequence>
<dbReference type="Gene3D" id="3.30.420.10">
    <property type="entry name" value="Ribonuclease H-like superfamily/Ribonuclease H"/>
    <property type="match status" value="1"/>
</dbReference>
<dbReference type="EMBL" id="BGPR01002457">
    <property type="protein sequence ID" value="GBM73791.1"/>
    <property type="molecule type" value="Genomic_DNA"/>
</dbReference>
<protein>
    <recommendedName>
        <fullName evidence="3">Transposable element Tc1 transposase</fullName>
    </recommendedName>
</protein>
<proteinExistence type="predicted"/>
<evidence type="ECO:0000313" key="1">
    <source>
        <dbReference type="EMBL" id="GBM73791.1"/>
    </source>
</evidence>
<dbReference type="PANTHER" id="PTHR46060">
    <property type="entry name" value="MARINER MOS1 TRANSPOSASE-LIKE PROTEIN"/>
    <property type="match status" value="1"/>
</dbReference>
<organism evidence="1 2">
    <name type="scientific">Araneus ventricosus</name>
    <name type="common">Orbweaver spider</name>
    <name type="synonym">Epeira ventricosa</name>
    <dbReference type="NCBI Taxonomy" id="182803"/>
    <lineage>
        <taxon>Eukaryota</taxon>
        <taxon>Metazoa</taxon>
        <taxon>Ecdysozoa</taxon>
        <taxon>Arthropoda</taxon>
        <taxon>Chelicerata</taxon>
        <taxon>Arachnida</taxon>
        <taxon>Araneae</taxon>
        <taxon>Araneomorphae</taxon>
        <taxon>Entelegynae</taxon>
        <taxon>Araneoidea</taxon>
        <taxon>Araneidae</taxon>
        <taxon>Araneus</taxon>
    </lineage>
</organism>
<dbReference type="PANTHER" id="PTHR46060:SF1">
    <property type="entry name" value="MARINER MOS1 TRANSPOSASE-LIKE PROTEIN"/>
    <property type="match status" value="1"/>
</dbReference>
<comment type="caution">
    <text evidence="1">The sequence shown here is derived from an EMBL/GenBank/DDBJ whole genome shotgun (WGS) entry which is preliminary data.</text>
</comment>
<name>A0A4Y2I7R8_ARAVE</name>
<keyword evidence="2" id="KW-1185">Reference proteome</keyword>
<accession>A0A4Y2I7R8</accession>
<dbReference type="GO" id="GO:0003676">
    <property type="term" value="F:nucleic acid binding"/>
    <property type="evidence" value="ECO:0007669"/>
    <property type="project" value="InterPro"/>
</dbReference>
<dbReference type="InterPro" id="IPR052709">
    <property type="entry name" value="Transposase-MT_Hybrid"/>
</dbReference>
<evidence type="ECO:0000313" key="2">
    <source>
        <dbReference type="Proteomes" id="UP000499080"/>
    </source>
</evidence>
<gene>
    <name evidence="1" type="ORF">AVEN_122017_1</name>
</gene>
<dbReference type="AlphaFoldDB" id="A0A4Y2I7R8"/>
<evidence type="ECO:0008006" key="3">
    <source>
        <dbReference type="Google" id="ProtNLM"/>
    </source>
</evidence>
<reference evidence="1 2" key="1">
    <citation type="journal article" date="2019" name="Sci. Rep.">
        <title>Orb-weaving spider Araneus ventricosus genome elucidates the spidroin gene catalogue.</title>
        <authorList>
            <person name="Kono N."/>
            <person name="Nakamura H."/>
            <person name="Ohtoshi R."/>
            <person name="Moran D.A.P."/>
            <person name="Shinohara A."/>
            <person name="Yoshida Y."/>
            <person name="Fujiwara M."/>
            <person name="Mori M."/>
            <person name="Tomita M."/>
            <person name="Arakawa K."/>
        </authorList>
    </citation>
    <scope>NUCLEOTIDE SEQUENCE [LARGE SCALE GENOMIC DNA]</scope>
</reference>
<dbReference type="InterPro" id="IPR036397">
    <property type="entry name" value="RNaseH_sf"/>
</dbReference>